<keyword evidence="1" id="KW-0812">Transmembrane</keyword>
<comment type="caution">
    <text evidence="2">The sequence shown here is derived from an EMBL/GenBank/DDBJ whole genome shotgun (WGS) entry which is preliminary data.</text>
</comment>
<sequence length="145" mass="16415">MARDSCTLFGVEGSWPSLFQPSVDNCGLCESPLGRPINHPGQQSNSAYLVTELNPFKKVDVKVRVCQSRQCMAIHQPFPADIGKVIELFNSILLNFKILIQLYFLVPSPVKWSVFLLLFSRRTLQQTVSLPISRIFSIMDFIVLK</sequence>
<evidence type="ECO:0000313" key="2">
    <source>
        <dbReference type="EMBL" id="CAH3122422.1"/>
    </source>
</evidence>
<feature type="transmembrane region" description="Helical" evidence="1">
    <location>
        <begin position="98"/>
        <end position="119"/>
    </location>
</feature>
<proteinExistence type="predicted"/>
<reference evidence="2 3" key="1">
    <citation type="submission" date="2022-05" db="EMBL/GenBank/DDBJ databases">
        <authorList>
            <consortium name="Genoscope - CEA"/>
            <person name="William W."/>
        </authorList>
    </citation>
    <scope>NUCLEOTIDE SEQUENCE [LARGE SCALE GENOMIC DNA]</scope>
</reference>
<keyword evidence="1" id="KW-0472">Membrane</keyword>
<evidence type="ECO:0000313" key="3">
    <source>
        <dbReference type="Proteomes" id="UP001159405"/>
    </source>
</evidence>
<evidence type="ECO:0000256" key="1">
    <source>
        <dbReference type="SAM" id="Phobius"/>
    </source>
</evidence>
<name>A0ABN8NXT2_9CNID</name>
<dbReference type="EMBL" id="CALNXK010000037">
    <property type="protein sequence ID" value="CAH3122422.1"/>
    <property type="molecule type" value="Genomic_DNA"/>
</dbReference>
<organism evidence="2 3">
    <name type="scientific">Porites lobata</name>
    <dbReference type="NCBI Taxonomy" id="104759"/>
    <lineage>
        <taxon>Eukaryota</taxon>
        <taxon>Metazoa</taxon>
        <taxon>Cnidaria</taxon>
        <taxon>Anthozoa</taxon>
        <taxon>Hexacorallia</taxon>
        <taxon>Scleractinia</taxon>
        <taxon>Fungiina</taxon>
        <taxon>Poritidae</taxon>
        <taxon>Porites</taxon>
    </lineage>
</organism>
<dbReference type="Proteomes" id="UP001159405">
    <property type="component" value="Unassembled WGS sequence"/>
</dbReference>
<accession>A0ABN8NXT2</accession>
<gene>
    <name evidence="2" type="ORF">PLOB_00029380</name>
</gene>
<protein>
    <submittedName>
        <fullName evidence="2">Uncharacterized protein</fullName>
    </submittedName>
</protein>
<keyword evidence="1" id="KW-1133">Transmembrane helix</keyword>
<keyword evidence="3" id="KW-1185">Reference proteome</keyword>